<gene>
    <name evidence="1" type="ORF">CEXT_745431</name>
</gene>
<proteinExistence type="predicted"/>
<evidence type="ECO:0000313" key="1">
    <source>
        <dbReference type="EMBL" id="GIY66183.1"/>
    </source>
</evidence>
<evidence type="ECO:0000313" key="2">
    <source>
        <dbReference type="Proteomes" id="UP001054945"/>
    </source>
</evidence>
<comment type="caution">
    <text evidence="1">The sequence shown here is derived from an EMBL/GenBank/DDBJ whole genome shotgun (WGS) entry which is preliminary data.</text>
</comment>
<sequence length="797" mass="89436">MGILKLMHLLLKKADTKRKNNELNTYDDFEISRISNGNQKKLSIIVKKKHKLIDGKSSKQDKVALSSENLTYSKNIQPSDISNSNNHTENICNNEVILSNSEKEKNISPISKSKSNCMSEKQKQSNLKLVLQKIYEKKSANHIGKKTKYILKSNFDGSNSETNNIKSLNTVKRSNREENNLYCKRRKLKVTQENPCTTLGNSNISVSASSMPTLMENNNREGDDFHSCVNGFLQQLASCTQPNTIEAQVLSKKTIENILIEDIVDIEEPVSGCELVFSQNPNISSLIDTEHSVSLKSNLNQEETLNSGVHSLINYTKDSNELGSALFNNYSSYNLKDCNVVIKPIEFSEITHQNVLLSEANRDVQKKESYNSITVQEDKITERNLIFEPQIKQEPIELDSIYGFESNVDQARNKIEENLCDRILNIKQESVALLDNEGDIESQMSIVNQCSDSFNSTDNNSEFCVSVQSSCLDSWTETSDTLILNESSNIFPKIVKCISQSNAETSCSTSSKSTDIPAFQLVKPVEGNEPSSISPGIEMTSQSYIEEKSGPVNNYVSVMPEYIPIKKNSNQIHAQRLKKLALKRQRFNPLHQNRKCVKQGKRKYRNHPEVLKGTCDLATDGTSRQFSSDTALAEKNVAKNSNYFFSDETIQAGNETESSSGMSVFPKITAVGSVFVKPSGSCINSSNAINPTETVVVKSVPVNSNYDEIYSTHNGPKKNYYKKLYPFSKKKLNAFINSVKNNANPKQLAIEMLEKNKTPAAFNGLIFQLYDLFQNCDEAKKFQISKLILQLQDGETY</sequence>
<protein>
    <submittedName>
        <fullName evidence="1">Uncharacterized protein</fullName>
    </submittedName>
</protein>
<dbReference type="AlphaFoldDB" id="A0AAV4V928"/>
<keyword evidence="2" id="KW-1185">Reference proteome</keyword>
<name>A0AAV4V928_CAEEX</name>
<reference evidence="1 2" key="1">
    <citation type="submission" date="2021-06" db="EMBL/GenBank/DDBJ databases">
        <title>Caerostris extrusa draft genome.</title>
        <authorList>
            <person name="Kono N."/>
            <person name="Arakawa K."/>
        </authorList>
    </citation>
    <scope>NUCLEOTIDE SEQUENCE [LARGE SCALE GENOMIC DNA]</scope>
</reference>
<accession>A0AAV4V928</accession>
<dbReference type="Proteomes" id="UP001054945">
    <property type="component" value="Unassembled WGS sequence"/>
</dbReference>
<dbReference type="EMBL" id="BPLR01014089">
    <property type="protein sequence ID" value="GIY66183.1"/>
    <property type="molecule type" value="Genomic_DNA"/>
</dbReference>
<organism evidence="1 2">
    <name type="scientific">Caerostris extrusa</name>
    <name type="common">Bark spider</name>
    <name type="synonym">Caerostris bankana</name>
    <dbReference type="NCBI Taxonomy" id="172846"/>
    <lineage>
        <taxon>Eukaryota</taxon>
        <taxon>Metazoa</taxon>
        <taxon>Ecdysozoa</taxon>
        <taxon>Arthropoda</taxon>
        <taxon>Chelicerata</taxon>
        <taxon>Arachnida</taxon>
        <taxon>Araneae</taxon>
        <taxon>Araneomorphae</taxon>
        <taxon>Entelegynae</taxon>
        <taxon>Araneoidea</taxon>
        <taxon>Araneidae</taxon>
        <taxon>Caerostris</taxon>
    </lineage>
</organism>